<dbReference type="Proteomes" id="UP000053676">
    <property type="component" value="Unassembled WGS sequence"/>
</dbReference>
<accession>W2T0I5</accession>
<dbReference type="EMBL" id="KI660300">
    <property type="protein sequence ID" value="ETN75403.1"/>
    <property type="molecule type" value="Genomic_DNA"/>
</dbReference>
<keyword evidence="2" id="KW-1185">Reference proteome</keyword>
<protein>
    <submittedName>
        <fullName evidence="1">Uncharacterized protein</fullName>
    </submittedName>
</protein>
<dbReference type="KEGG" id="nai:NECAME_03785"/>
<proteinExistence type="predicted"/>
<dbReference type="AlphaFoldDB" id="W2T0I5"/>
<name>W2T0I5_NECAM</name>
<evidence type="ECO:0000313" key="1">
    <source>
        <dbReference type="EMBL" id="ETN75403.1"/>
    </source>
</evidence>
<evidence type="ECO:0000313" key="2">
    <source>
        <dbReference type="Proteomes" id="UP000053676"/>
    </source>
</evidence>
<sequence>MKATNALATKYPLASSCGYSGGRVKRPESVPIDIFLREMRFFQVTMRFRRCKKECPTDLCISISRRR</sequence>
<reference evidence="2" key="1">
    <citation type="journal article" date="2014" name="Nat. Genet.">
        <title>Genome of the human hookworm Necator americanus.</title>
        <authorList>
            <person name="Tang Y.T."/>
            <person name="Gao X."/>
            <person name="Rosa B.A."/>
            <person name="Abubucker S."/>
            <person name="Hallsworth-Pepin K."/>
            <person name="Martin J."/>
            <person name="Tyagi R."/>
            <person name="Heizer E."/>
            <person name="Zhang X."/>
            <person name="Bhonagiri-Palsikar V."/>
            <person name="Minx P."/>
            <person name="Warren W.C."/>
            <person name="Wang Q."/>
            <person name="Zhan B."/>
            <person name="Hotez P.J."/>
            <person name="Sternberg P.W."/>
            <person name="Dougall A."/>
            <person name="Gaze S.T."/>
            <person name="Mulvenna J."/>
            <person name="Sotillo J."/>
            <person name="Ranganathan S."/>
            <person name="Rabelo E.M."/>
            <person name="Wilson R.K."/>
            <person name="Felgner P.L."/>
            <person name="Bethony J."/>
            <person name="Hawdon J.M."/>
            <person name="Gasser R.B."/>
            <person name="Loukas A."/>
            <person name="Mitreva M."/>
        </authorList>
    </citation>
    <scope>NUCLEOTIDE SEQUENCE [LARGE SCALE GENOMIC DNA]</scope>
</reference>
<dbReference type="STRING" id="51031.W2T0I5"/>
<dbReference type="OrthoDB" id="10025005at2759"/>
<organism evidence="1 2">
    <name type="scientific">Necator americanus</name>
    <name type="common">Human hookworm</name>
    <dbReference type="NCBI Taxonomy" id="51031"/>
    <lineage>
        <taxon>Eukaryota</taxon>
        <taxon>Metazoa</taxon>
        <taxon>Ecdysozoa</taxon>
        <taxon>Nematoda</taxon>
        <taxon>Chromadorea</taxon>
        <taxon>Rhabditida</taxon>
        <taxon>Rhabditina</taxon>
        <taxon>Rhabditomorpha</taxon>
        <taxon>Strongyloidea</taxon>
        <taxon>Ancylostomatidae</taxon>
        <taxon>Bunostominae</taxon>
        <taxon>Necator</taxon>
    </lineage>
</organism>
<gene>
    <name evidence="1" type="ORF">NECAME_03785</name>
</gene>